<protein>
    <submittedName>
        <fullName evidence="4">DNA binding domain-containing protein</fullName>
    </submittedName>
</protein>
<evidence type="ECO:0000313" key="5">
    <source>
        <dbReference type="Proteomes" id="UP001201873"/>
    </source>
</evidence>
<proteinExistence type="predicted"/>
<dbReference type="InterPro" id="IPR006793">
    <property type="entry name" value="FaeA"/>
</dbReference>
<organism evidence="4 5">
    <name type="scientific">Frankia umida</name>
    <dbReference type="NCBI Taxonomy" id="573489"/>
    <lineage>
        <taxon>Bacteria</taxon>
        <taxon>Bacillati</taxon>
        <taxon>Actinomycetota</taxon>
        <taxon>Actinomycetes</taxon>
        <taxon>Frankiales</taxon>
        <taxon>Frankiaceae</taxon>
        <taxon>Frankia</taxon>
    </lineage>
</organism>
<reference evidence="4 5" key="1">
    <citation type="submission" date="2022-04" db="EMBL/GenBank/DDBJ databases">
        <title>Genome diversity in the genus Frankia.</title>
        <authorList>
            <person name="Carlos-Shanley C."/>
            <person name="Hahn D."/>
        </authorList>
    </citation>
    <scope>NUCLEOTIDE SEQUENCE [LARGE SCALE GENOMIC DNA]</scope>
    <source>
        <strain evidence="4 5">Ag45/Mut15</strain>
    </source>
</reference>
<feature type="domain" description="Schlafen AlbA-2" evidence="3">
    <location>
        <begin position="23"/>
        <end position="138"/>
    </location>
</feature>
<dbReference type="Pfam" id="PF04326">
    <property type="entry name" value="SLFN_AlbA_2"/>
    <property type="match status" value="1"/>
</dbReference>
<sequence>MDRETVARTIGDLARLGNDNYRFEIKKARGGMPQSLHETISAFANGEGGTVLLGVDEKAAFAVSGLADPRSISDSFVTLCRSMDPVVAPLVDIVDMGGPKVLYAYVPPIPRDRRPCHLARLAPWDASFVRMSDGDRKLSAYEVQLLLENRAPARHDASVVPEATQDDLDSQRLRAFVARVREQRSVFETRSDAEVLRLLNVLRETDDGPRPTLAGLLAFGIYPQQYFPQLNATVVVFPTPDPARPGPRGERFLDNRSVDGPIPVIVRDVIGILKRHMKRRGIITGLFRVDEWEYPEEVLRETLVNSLVHRDYSPSAQGAQIQVELYPDRLQIRNPGGLFGPVGLRELGLGTVPPSSRNSVLLKILEDTPLDPGRTVCENRGTGIARVRAALAEAGMEPPVFEDDIATFTVTIPNHALLDEDTRDWLSTLNIAGLTGAQLTALALTRRGETLTNVSYRGATGVADSRTATTQLKELRARGLLVREGDRGSATYRLSPHAGRATKQLDRGRTQNDLVLAVLTRTPVSRAEIARQAGLTDEQARQTLARLRRIGQAELVGAPRSRNALWRLADPSHHGG</sequence>
<dbReference type="PANTHER" id="PTHR30595">
    <property type="entry name" value="GLPR-RELATED TRANSCRIPTIONAL REPRESSOR"/>
    <property type="match status" value="1"/>
</dbReference>
<keyword evidence="2" id="KW-0804">Transcription</keyword>
<keyword evidence="1" id="KW-0805">Transcription regulation</keyword>
<evidence type="ECO:0000256" key="2">
    <source>
        <dbReference type="ARBA" id="ARBA00023163"/>
    </source>
</evidence>
<accession>A0ABT0JW54</accession>
<name>A0ABT0JW54_9ACTN</name>
<dbReference type="Gene3D" id="3.30.950.30">
    <property type="entry name" value="Schlafen, AAA domain"/>
    <property type="match status" value="1"/>
</dbReference>
<evidence type="ECO:0000313" key="4">
    <source>
        <dbReference type="EMBL" id="MCK9875457.1"/>
    </source>
</evidence>
<dbReference type="InterPro" id="IPR007421">
    <property type="entry name" value="Schlafen_AlbA_2_dom"/>
</dbReference>
<dbReference type="RefSeq" id="WP_248823903.1">
    <property type="nucleotide sequence ID" value="NZ_JALKFT010000005.1"/>
</dbReference>
<dbReference type="EMBL" id="JALKFT010000005">
    <property type="protein sequence ID" value="MCK9875457.1"/>
    <property type="molecule type" value="Genomic_DNA"/>
</dbReference>
<comment type="caution">
    <text evidence="4">The sequence shown here is derived from an EMBL/GenBank/DDBJ whole genome shotgun (WGS) entry which is preliminary data.</text>
</comment>
<keyword evidence="5" id="KW-1185">Reference proteome</keyword>
<dbReference type="PANTHER" id="PTHR30595:SF6">
    <property type="entry name" value="SCHLAFEN ALBA-2 DOMAIN-CONTAINING PROTEIN"/>
    <property type="match status" value="1"/>
</dbReference>
<dbReference type="Gene3D" id="3.30.565.60">
    <property type="match status" value="1"/>
</dbReference>
<dbReference type="Pfam" id="PF04703">
    <property type="entry name" value="FaeA"/>
    <property type="match status" value="1"/>
</dbReference>
<dbReference type="InterPro" id="IPR038475">
    <property type="entry name" value="RecG_C_sf"/>
</dbReference>
<gene>
    <name evidence="4" type="ORF">MXD59_06640</name>
</gene>
<dbReference type="InterPro" id="IPR038461">
    <property type="entry name" value="Schlafen_AlbA_2_dom_sf"/>
</dbReference>
<dbReference type="Pfam" id="PF13749">
    <property type="entry name" value="HATPase_c_4"/>
    <property type="match status" value="1"/>
</dbReference>
<evidence type="ECO:0000259" key="3">
    <source>
        <dbReference type="Pfam" id="PF04326"/>
    </source>
</evidence>
<evidence type="ECO:0000256" key="1">
    <source>
        <dbReference type="ARBA" id="ARBA00023015"/>
    </source>
</evidence>
<dbReference type="Proteomes" id="UP001201873">
    <property type="component" value="Unassembled WGS sequence"/>
</dbReference>